<comment type="caution">
    <text evidence="15">The sequence shown here is derived from an EMBL/GenBank/DDBJ whole genome shotgun (WGS) entry which is preliminary data.</text>
</comment>
<keyword evidence="7" id="KW-0949">S-adenosyl-L-methionine</keyword>
<evidence type="ECO:0000256" key="5">
    <source>
        <dbReference type="ARBA" id="ARBA00022603"/>
    </source>
</evidence>
<dbReference type="Gene3D" id="2.170.270.10">
    <property type="entry name" value="SET domain"/>
    <property type="match status" value="1"/>
</dbReference>
<feature type="domain" description="Post-SET" evidence="13">
    <location>
        <begin position="787"/>
        <end position="803"/>
    </location>
</feature>
<keyword evidence="9" id="KW-0539">Nucleus</keyword>
<dbReference type="GO" id="GO:0005737">
    <property type="term" value="C:cytoplasm"/>
    <property type="evidence" value="ECO:0007669"/>
    <property type="project" value="TreeGrafter"/>
</dbReference>
<dbReference type="Gene3D" id="1.10.405.10">
    <property type="entry name" value="Guanine Nucleotide Dissociation Inhibitor, domain 1"/>
    <property type="match status" value="1"/>
</dbReference>
<dbReference type="Pfam" id="PF00856">
    <property type="entry name" value="SET"/>
    <property type="match status" value="1"/>
</dbReference>
<dbReference type="PROSITE" id="PS50280">
    <property type="entry name" value="SET"/>
    <property type="match status" value="1"/>
</dbReference>
<comment type="subcellular location">
    <subcellularLocation>
        <location evidence="2">Chromosome</location>
        <location evidence="2">Centromere</location>
    </subcellularLocation>
    <subcellularLocation>
        <location evidence="1">Nucleus</location>
    </subcellularLocation>
</comment>
<feature type="domain" description="AWS" evidence="14">
    <location>
        <begin position="613"/>
        <end position="662"/>
    </location>
</feature>
<evidence type="ECO:0000256" key="2">
    <source>
        <dbReference type="ARBA" id="ARBA00004584"/>
    </source>
</evidence>
<dbReference type="Pfam" id="PF00996">
    <property type="entry name" value="GDI"/>
    <property type="match status" value="1"/>
</dbReference>
<protein>
    <recommendedName>
        <fullName evidence="17">Guanosine nucleotide diphosphate dissociation inhibitor</fullName>
    </recommendedName>
</protein>
<dbReference type="GO" id="GO:0015031">
    <property type="term" value="P:protein transport"/>
    <property type="evidence" value="ECO:0007669"/>
    <property type="project" value="InterPro"/>
</dbReference>
<evidence type="ECO:0000259" key="12">
    <source>
        <dbReference type="PROSITE" id="PS50280"/>
    </source>
</evidence>
<keyword evidence="10" id="KW-0137">Centromere</keyword>
<dbReference type="SMART" id="SM00508">
    <property type="entry name" value="PostSET"/>
    <property type="match status" value="1"/>
</dbReference>
<keyword evidence="4" id="KW-0158">Chromosome</keyword>
<dbReference type="AlphaFoldDB" id="A0AAN7M9S5"/>
<dbReference type="SUPFAM" id="SSF82199">
    <property type="entry name" value="SET domain"/>
    <property type="match status" value="1"/>
</dbReference>
<dbReference type="SUPFAM" id="SSF54373">
    <property type="entry name" value="FAD-linked reductases, C-terminal domain"/>
    <property type="match status" value="1"/>
</dbReference>
<dbReference type="PANTHER" id="PTHR11787:SF8">
    <property type="entry name" value="RAB GDP DISSOCIATION INHIBITOR"/>
    <property type="match status" value="1"/>
</dbReference>
<name>A0AAN7M9S5_TRANT</name>
<evidence type="ECO:0000259" key="14">
    <source>
        <dbReference type="PROSITE" id="PS51215"/>
    </source>
</evidence>
<dbReference type="InterPro" id="IPR003616">
    <property type="entry name" value="Post-SET_dom"/>
</dbReference>
<dbReference type="SUPFAM" id="SSF51905">
    <property type="entry name" value="FAD/NAD(P)-binding domain"/>
    <property type="match status" value="2"/>
</dbReference>
<sequence>MDEEYDVIVLGTGLKECILSGLLSVDGLKVLHMDRNDYYGGESTSLNLTQLWKKFKNSDKPPAHLGSSRDYNVDMVPKFMMANGTLVRVLIHTDVTKYLYFKAVDGGYVYNKGKVHKVPATDMEALKSPLMGMFEKRRARKFFIYVQDYNENNPKTHEGMDLTRVTTKELIAKYGLDDNTIDFIGHALALHRDDRYLHEPAIDTVKRMKLYAESLARFQGGSPYIYPLYGLGELPQAFARLSAVYGGTYMLNKPECKVEFDGEGKACGVTSEGETARCKKVVCDPSYLPGKVRKIGKVARAICIMSHPIPNTNDSHSVQVILPQKQLGRKSDMYLFCCSYSHNVAPKGKFIAFVSAEAETDHPELELKPGVDLLGPIDEIFYDTYDRYEPVNEPSLDNCFISTSYDATTHFESTVTDVLNMYTLITGKLLPILSEMIFRWGQVVDLSVDLSAANIPNQNDRLEGWLDLEVSSQLIDFFYDHMHKHGQAWAHYAVVTSAQILRFGAGSKSFCIEHTVHEDITVHPYPVSVVLIPILVFLLYISQEVKILDIMPLYKGGSVSRLRRVFYLLIKEVGDPVVEFELPDWFNRWKPTPYTSIRRNIYLTKKIKKRLEDDGIFCSCCPSPGSSIVCGRDCHCGMLLSSCSSGCKCGSSCSNKPFQNRPMKKMKLIQTEKCGAGIVADQDIKKGEFVIEYVGEIIDDKTCEERLWEMKHRGETNFYLCEINRDMVIDATYKGNKSRYINHSCSPNTEMQKWIIDGETRIGIFATRDIKKGEHLTYDYQFVQFGADQDCHCGAVSCRRKLGAKPAKPKISSEAAVKVYQNGGLHAGNLHGNRNQQIACSRNCIGEVIRFNRPGGERLYGMVKRFNTLSGKHAVRNPSVSLIWKIVGQSVYLWILWLFQVLFEEGSLLIHSLQQAQRRQGGSRIIAIKIAMREATVEPGEVPSAEEVEEILEEEEPVEPMDSVLGRMKRRRHTPICCGASSNSLTSLYGYSWNDGYGQ</sequence>
<dbReference type="FunFam" id="3.30.519.10:FF:000015">
    <property type="entry name" value="Guanosine nucleotide diphosphate dissociation inhibitor"/>
    <property type="match status" value="1"/>
</dbReference>
<dbReference type="PRINTS" id="PR00892">
    <property type="entry name" value="RABGDI"/>
</dbReference>
<dbReference type="InterPro" id="IPR047893">
    <property type="entry name" value="ASHR3-like_SET"/>
</dbReference>
<evidence type="ECO:0000256" key="9">
    <source>
        <dbReference type="ARBA" id="ARBA00023242"/>
    </source>
</evidence>
<dbReference type="SMART" id="SM00317">
    <property type="entry name" value="SET"/>
    <property type="match status" value="1"/>
</dbReference>
<dbReference type="Gene3D" id="3.50.50.60">
    <property type="entry name" value="FAD/NAD(P)-binding domain"/>
    <property type="match status" value="1"/>
</dbReference>
<evidence type="ECO:0000313" key="15">
    <source>
        <dbReference type="EMBL" id="KAK4800847.1"/>
    </source>
</evidence>
<dbReference type="GO" id="GO:0005093">
    <property type="term" value="F:Rab GDP-dissociation inhibitor activity"/>
    <property type="evidence" value="ECO:0007669"/>
    <property type="project" value="InterPro"/>
</dbReference>
<feature type="domain" description="SET" evidence="12">
    <location>
        <begin position="664"/>
        <end position="781"/>
    </location>
</feature>
<dbReference type="GO" id="GO:0007264">
    <property type="term" value="P:small GTPase-mediated signal transduction"/>
    <property type="evidence" value="ECO:0007669"/>
    <property type="project" value="InterPro"/>
</dbReference>
<dbReference type="InterPro" id="IPR036188">
    <property type="entry name" value="FAD/NAD-bd_sf"/>
</dbReference>
<dbReference type="GO" id="GO:0042054">
    <property type="term" value="F:histone methyltransferase activity"/>
    <property type="evidence" value="ECO:0007669"/>
    <property type="project" value="InterPro"/>
</dbReference>
<dbReference type="GO" id="GO:0016192">
    <property type="term" value="P:vesicle-mediated transport"/>
    <property type="evidence" value="ECO:0007669"/>
    <property type="project" value="TreeGrafter"/>
</dbReference>
<gene>
    <name evidence="15" type="ORF">SAY86_021334</name>
</gene>
<dbReference type="InterPro" id="IPR000806">
    <property type="entry name" value="RabGDI"/>
</dbReference>
<evidence type="ECO:0000256" key="6">
    <source>
        <dbReference type="ARBA" id="ARBA00022679"/>
    </source>
</evidence>
<evidence type="ECO:0000256" key="3">
    <source>
        <dbReference type="ARBA" id="ARBA00005593"/>
    </source>
</evidence>
<dbReference type="Proteomes" id="UP001346149">
    <property type="component" value="Unassembled WGS sequence"/>
</dbReference>
<dbReference type="EMBL" id="JAXQNO010000003">
    <property type="protein sequence ID" value="KAK4800847.1"/>
    <property type="molecule type" value="Genomic_DNA"/>
</dbReference>
<dbReference type="InterPro" id="IPR018203">
    <property type="entry name" value="GDP_dissociation_inhibitor"/>
</dbReference>
<evidence type="ECO:0000313" key="16">
    <source>
        <dbReference type="Proteomes" id="UP001346149"/>
    </source>
</evidence>
<dbReference type="GO" id="GO:0005634">
    <property type="term" value="C:nucleus"/>
    <property type="evidence" value="ECO:0007669"/>
    <property type="project" value="UniProtKB-SubCell"/>
</dbReference>
<dbReference type="InterPro" id="IPR001214">
    <property type="entry name" value="SET_dom"/>
</dbReference>
<dbReference type="GO" id="GO:0032259">
    <property type="term" value="P:methylation"/>
    <property type="evidence" value="ECO:0007669"/>
    <property type="project" value="UniProtKB-KW"/>
</dbReference>
<organism evidence="15 16">
    <name type="scientific">Trapa natans</name>
    <name type="common">Water chestnut</name>
    <dbReference type="NCBI Taxonomy" id="22666"/>
    <lineage>
        <taxon>Eukaryota</taxon>
        <taxon>Viridiplantae</taxon>
        <taxon>Streptophyta</taxon>
        <taxon>Embryophyta</taxon>
        <taxon>Tracheophyta</taxon>
        <taxon>Spermatophyta</taxon>
        <taxon>Magnoliopsida</taxon>
        <taxon>eudicotyledons</taxon>
        <taxon>Gunneridae</taxon>
        <taxon>Pentapetalae</taxon>
        <taxon>rosids</taxon>
        <taxon>malvids</taxon>
        <taxon>Myrtales</taxon>
        <taxon>Lythraceae</taxon>
        <taxon>Trapa</taxon>
    </lineage>
</organism>
<reference evidence="15 16" key="1">
    <citation type="journal article" date="2023" name="Hortic Res">
        <title>Pangenome of water caltrop reveals structural variations and asymmetric subgenome divergence after allopolyploidization.</title>
        <authorList>
            <person name="Zhang X."/>
            <person name="Chen Y."/>
            <person name="Wang L."/>
            <person name="Yuan Y."/>
            <person name="Fang M."/>
            <person name="Shi L."/>
            <person name="Lu R."/>
            <person name="Comes H.P."/>
            <person name="Ma Y."/>
            <person name="Chen Y."/>
            <person name="Huang G."/>
            <person name="Zhou Y."/>
            <person name="Zheng Z."/>
            <person name="Qiu Y."/>
        </authorList>
    </citation>
    <scope>NUCLEOTIDE SEQUENCE [LARGE SCALE GENOMIC DNA]</scope>
    <source>
        <strain evidence="15">F231</strain>
    </source>
</reference>
<dbReference type="PANTHER" id="PTHR11787">
    <property type="entry name" value="RAB GDP-DISSOCIATION INHIBITOR"/>
    <property type="match status" value="1"/>
</dbReference>
<dbReference type="CDD" id="cd19175">
    <property type="entry name" value="SET_ASHR3-like"/>
    <property type="match status" value="1"/>
</dbReference>
<dbReference type="Gene3D" id="3.30.519.10">
    <property type="entry name" value="Guanine Nucleotide Dissociation Inhibitor, domain 2"/>
    <property type="match status" value="1"/>
</dbReference>
<keyword evidence="16" id="KW-1185">Reference proteome</keyword>
<dbReference type="PRINTS" id="PR00891">
    <property type="entry name" value="RABGDIREP"/>
</dbReference>
<evidence type="ECO:0000256" key="7">
    <source>
        <dbReference type="ARBA" id="ARBA00022691"/>
    </source>
</evidence>
<accession>A0AAN7M9S5</accession>
<dbReference type="FunFam" id="2.170.270.10:FF:000034">
    <property type="entry name" value="Histone-lysine N-methyltransferase"/>
    <property type="match status" value="1"/>
</dbReference>
<evidence type="ECO:0000256" key="11">
    <source>
        <dbReference type="ARBA" id="ARBA00054897"/>
    </source>
</evidence>
<dbReference type="SMART" id="SM00570">
    <property type="entry name" value="AWS"/>
    <property type="match status" value="1"/>
</dbReference>
<evidence type="ECO:0008006" key="17">
    <source>
        <dbReference type="Google" id="ProtNLM"/>
    </source>
</evidence>
<dbReference type="GO" id="GO:0000775">
    <property type="term" value="C:chromosome, centromeric region"/>
    <property type="evidence" value="ECO:0007669"/>
    <property type="project" value="UniProtKB-SubCell"/>
</dbReference>
<dbReference type="InterPro" id="IPR006560">
    <property type="entry name" value="AWS_dom"/>
</dbReference>
<dbReference type="FunFam" id="3.50.50.60:FF:000587">
    <property type="entry name" value="Guanosine nucleotide diphosphate dissociation inhibitor"/>
    <property type="match status" value="1"/>
</dbReference>
<keyword evidence="8" id="KW-0156">Chromatin regulator</keyword>
<dbReference type="PROSITE" id="PS51578">
    <property type="entry name" value="SAM_MT43_SET2_2"/>
    <property type="match status" value="1"/>
</dbReference>
<evidence type="ECO:0000256" key="10">
    <source>
        <dbReference type="ARBA" id="ARBA00023328"/>
    </source>
</evidence>
<dbReference type="PROSITE" id="PS50868">
    <property type="entry name" value="POST_SET"/>
    <property type="match status" value="1"/>
</dbReference>
<proteinExistence type="inferred from homology"/>
<evidence type="ECO:0000256" key="8">
    <source>
        <dbReference type="ARBA" id="ARBA00022853"/>
    </source>
</evidence>
<keyword evidence="6" id="KW-0808">Transferase</keyword>
<dbReference type="InterPro" id="IPR025787">
    <property type="entry name" value="Hist-Lys_N-MeTrfase_SET2_plant"/>
</dbReference>
<dbReference type="PROSITE" id="PS51215">
    <property type="entry name" value="AWS"/>
    <property type="match status" value="1"/>
</dbReference>
<evidence type="ECO:0000256" key="4">
    <source>
        <dbReference type="ARBA" id="ARBA00022454"/>
    </source>
</evidence>
<evidence type="ECO:0000259" key="13">
    <source>
        <dbReference type="PROSITE" id="PS50868"/>
    </source>
</evidence>
<comment type="function">
    <text evidence="11">Histone methyltransferase.</text>
</comment>
<dbReference type="InterPro" id="IPR046341">
    <property type="entry name" value="SET_dom_sf"/>
</dbReference>
<dbReference type="FunFam" id="1.10.405.10:FF:000010">
    <property type="entry name" value="Guanosine nucleotide diphosphate dissociation inhibitor"/>
    <property type="match status" value="1"/>
</dbReference>
<evidence type="ECO:0000256" key="1">
    <source>
        <dbReference type="ARBA" id="ARBA00004123"/>
    </source>
</evidence>
<keyword evidence="5" id="KW-0489">Methyltransferase</keyword>
<comment type="similarity">
    <text evidence="3">Belongs to the Rab GDI family.</text>
</comment>